<reference evidence="1" key="1">
    <citation type="journal article" date="2023" name="G3 (Bethesda)">
        <title>Whole genome assembly and annotation of the endangered Caribbean coral Acropora cervicornis.</title>
        <authorList>
            <person name="Selwyn J.D."/>
            <person name="Vollmer S.V."/>
        </authorList>
    </citation>
    <scope>NUCLEOTIDE SEQUENCE</scope>
    <source>
        <strain evidence="1">K2</strain>
    </source>
</reference>
<feature type="non-terminal residue" evidence="1">
    <location>
        <position position="1"/>
    </location>
</feature>
<evidence type="ECO:0000313" key="2">
    <source>
        <dbReference type="Proteomes" id="UP001249851"/>
    </source>
</evidence>
<gene>
    <name evidence="1" type="ORF">P5673_000080</name>
</gene>
<dbReference type="Proteomes" id="UP001249851">
    <property type="component" value="Unassembled WGS sequence"/>
</dbReference>
<organism evidence="1 2">
    <name type="scientific">Acropora cervicornis</name>
    <name type="common">Staghorn coral</name>
    <dbReference type="NCBI Taxonomy" id="6130"/>
    <lineage>
        <taxon>Eukaryota</taxon>
        <taxon>Metazoa</taxon>
        <taxon>Cnidaria</taxon>
        <taxon>Anthozoa</taxon>
        <taxon>Hexacorallia</taxon>
        <taxon>Scleractinia</taxon>
        <taxon>Astrocoeniina</taxon>
        <taxon>Acroporidae</taxon>
        <taxon>Acropora</taxon>
    </lineage>
</organism>
<proteinExistence type="predicted"/>
<dbReference type="EMBL" id="JARQWQ010000001">
    <property type="protein sequence ID" value="KAK2573970.1"/>
    <property type="molecule type" value="Genomic_DNA"/>
</dbReference>
<name>A0AAD9R6V5_ACRCE</name>
<evidence type="ECO:0000313" key="1">
    <source>
        <dbReference type="EMBL" id="KAK2573970.1"/>
    </source>
</evidence>
<accession>A0AAD9R6V5</accession>
<comment type="caution">
    <text evidence="1">The sequence shown here is derived from an EMBL/GenBank/DDBJ whole genome shotgun (WGS) entry which is preliminary data.</text>
</comment>
<protein>
    <submittedName>
        <fullName evidence="1">Uncharacterized protein</fullName>
    </submittedName>
</protein>
<reference evidence="1" key="2">
    <citation type="journal article" date="2023" name="Science">
        <title>Genomic signatures of disease resistance in endangered staghorn corals.</title>
        <authorList>
            <person name="Vollmer S.V."/>
            <person name="Selwyn J.D."/>
            <person name="Despard B.A."/>
            <person name="Roesel C.L."/>
        </authorList>
    </citation>
    <scope>NUCLEOTIDE SEQUENCE</scope>
    <source>
        <strain evidence="1">K2</strain>
    </source>
</reference>
<dbReference type="AlphaFoldDB" id="A0AAD9R6V5"/>
<keyword evidence="2" id="KW-1185">Reference proteome</keyword>
<sequence>GRFGEKQVSVLEVSFHCGDQRISVCATYNTSQHWCSELHQMISGRLGDSVKNKCLSKQSFSAVEIKGSPSLPDRMILNTGSGSLIFKLDQGL</sequence>